<keyword evidence="1 2" id="KW-0732">Signal</keyword>
<dbReference type="Gene3D" id="2.70.70.10">
    <property type="entry name" value="Glucose Permease (Domain IIA)"/>
    <property type="match status" value="1"/>
</dbReference>
<dbReference type="InterPro" id="IPR016047">
    <property type="entry name" value="M23ase_b-sheet_dom"/>
</dbReference>
<dbReference type="Proteomes" id="UP000016649">
    <property type="component" value="Unassembled WGS sequence"/>
</dbReference>
<evidence type="ECO:0000313" key="5">
    <source>
        <dbReference type="Proteomes" id="UP000016649"/>
    </source>
</evidence>
<dbReference type="PANTHER" id="PTHR21666:SF289">
    <property type="entry name" value="L-ALA--D-GLU ENDOPEPTIDASE"/>
    <property type="match status" value="1"/>
</dbReference>
<keyword evidence="5" id="KW-1185">Reference proteome</keyword>
<gene>
    <name evidence="4" type="ORF">HMPREF9193_00928</name>
</gene>
<dbReference type="Pfam" id="PF01551">
    <property type="entry name" value="Peptidase_M23"/>
    <property type="match status" value="1"/>
</dbReference>
<feature type="signal peptide" evidence="2">
    <location>
        <begin position="1"/>
        <end position="23"/>
    </location>
</feature>
<feature type="chain" id="PRO_5046689632" evidence="2">
    <location>
        <begin position="24"/>
        <end position="300"/>
    </location>
</feature>
<evidence type="ECO:0000259" key="3">
    <source>
        <dbReference type="Pfam" id="PF01551"/>
    </source>
</evidence>
<proteinExistence type="predicted"/>
<evidence type="ECO:0000256" key="1">
    <source>
        <dbReference type="ARBA" id="ARBA00022729"/>
    </source>
</evidence>
<dbReference type="EMBL" id="AWVH01000025">
    <property type="protein sequence ID" value="ERJ93459.1"/>
    <property type="molecule type" value="Genomic_DNA"/>
</dbReference>
<dbReference type="InterPro" id="IPR011055">
    <property type="entry name" value="Dup_hybrid_motif"/>
</dbReference>
<sequence>MTIQKQKCIILRCVPAIVFTFLAALSAYCFDWPQQSENIDVLFAQKNGGSFSNGIVFNENAEVKSSDTGKLLITLRSDSDMGWFDSALGNAVILFHKNQMLTVYGNLEKIDVQNGDQTIESDDVLGISGHSGWAQDEKQCLEFQVLDTKMKAAINPVVLLNAEKENDAPAKVSARAKFPLGGLIAVSRTGNIQNISSGASLKSGTYTLYMNAPSKKMPRAVSVMVNGIVIETTGYDALIQDKNTLCVRGNKNYPFFAIYPDDKSMRLAEVSLSRGKNTIDVSIKDSSGAEAALHTALNVF</sequence>
<comment type="caution">
    <text evidence="4">The sequence shown here is derived from an EMBL/GenBank/DDBJ whole genome shotgun (WGS) entry which is preliminary data.</text>
</comment>
<name>A0ABN0NZJ4_TRELE</name>
<protein>
    <submittedName>
        <fullName evidence="4">Peptidase, M23 family</fullName>
    </submittedName>
</protein>
<dbReference type="PANTHER" id="PTHR21666">
    <property type="entry name" value="PEPTIDASE-RELATED"/>
    <property type="match status" value="1"/>
</dbReference>
<evidence type="ECO:0000313" key="4">
    <source>
        <dbReference type="EMBL" id="ERJ93459.1"/>
    </source>
</evidence>
<organism evidence="4 5">
    <name type="scientific">Treponema lecithinolyticum ATCC 700332</name>
    <dbReference type="NCBI Taxonomy" id="1321815"/>
    <lineage>
        <taxon>Bacteria</taxon>
        <taxon>Pseudomonadati</taxon>
        <taxon>Spirochaetota</taxon>
        <taxon>Spirochaetia</taxon>
        <taxon>Spirochaetales</taxon>
        <taxon>Treponemataceae</taxon>
        <taxon>Treponema</taxon>
    </lineage>
</organism>
<evidence type="ECO:0000256" key="2">
    <source>
        <dbReference type="SAM" id="SignalP"/>
    </source>
</evidence>
<dbReference type="SUPFAM" id="SSF51261">
    <property type="entry name" value="Duplicated hybrid motif"/>
    <property type="match status" value="1"/>
</dbReference>
<dbReference type="InterPro" id="IPR050570">
    <property type="entry name" value="Cell_wall_metabolism_enzyme"/>
</dbReference>
<accession>A0ABN0NZJ4</accession>
<dbReference type="RefSeq" id="WP_021687143.1">
    <property type="nucleotide sequence ID" value="NZ_KI260564.1"/>
</dbReference>
<dbReference type="CDD" id="cd12797">
    <property type="entry name" value="M23_peptidase"/>
    <property type="match status" value="1"/>
</dbReference>
<feature type="domain" description="M23ase beta-sheet core" evidence="3">
    <location>
        <begin position="55"/>
        <end position="155"/>
    </location>
</feature>
<reference evidence="4 5" key="1">
    <citation type="submission" date="2013-08" db="EMBL/GenBank/DDBJ databases">
        <authorList>
            <person name="Weinstock G."/>
            <person name="Sodergren E."/>
            <person name="Wylie T."/>
            <person name="Fulton L."/>
            <person name="Fulton R."/>
            <person name="Fronick C."/>
            <person name="O'Laughlin M."/>
            <person name="Godfrey J."/>
            <person name="Miner T."/>
            <person name="Herter B."/>
            <person name="Appelbaum E."/>
            <person name="Cordes M."/>
            <person name="Lek S."/>
            <person name="Wollam A."/>
            <person name="Pepin K.H."/>
            <person name="Palsikar V.B."/>
            <person name="Mitreva M."/>
            <person name="Wilson R.K."/>
        </authorList>
    </citation>
    <scope>NUCLEOTIDE SEQUENCE [LARGE SCALE GENOMIC DNA]</scope>
    <source>
        <strain evidence="4 5">ATCC 700332</strain>
    </source>
</reference>